<dbReference type="PIRSF" id="PIRSF016578">
    <property type="entry name" value="HsaA"/>
    <property type="match status" value="1"/>
</dbReference>
<dbReference type="InterPro" id="IPR006091">
    <property type="entry name" value="Acyl-CoA_Oxase/DH_mid-dom"/>
</dbReference>
<feature type="domain" description="Acyl-CoA dehydrogenase/oxidase N-terminal" evidence="11">
    <location>
        <begin position="8"/>
        <end position="118"/>
    </location>
</feature>
<keyword evidence="13" id="KW-1185">Reference proteome</keyword>
<evidence type="ECO:0000256" key="1">
    <source>
        <dbReference type="ARBA" id="ARBA00001974"/>
    </source>
</evidence>
<evidence type="ECO:0000313" key="12">
    <source>
        <dbReference type="EMBL" id="OZU87574.1"/>
    </source>
</evidence>
<keyword evidence="5 8" id="KW-0560">Oxidoreductase</keyword>
<evidence type="ECO:0000259" key="10">
    <source>
        <dbReference type="Pfam" id="PF02770"/>
    </source>
</evidence>
<dbReference type="FunFam" id="2.40.110.10:FF:000001">
    <property type="entry name" value="Acyl-CoA dehydrogenase, mitochondrial"/>
    <property type="match status" value="1"/>
</dbReference>
<dbReference type="OrthoDB" id="9802447at2"/>
<dbReference type="InterPro" id="IPR037069">
    <property type="entry name" value="AcylCoA_DH/ox_N_sf"/>
</dbReference>
<feature type="domain" description="Acyl-CoA dehydrogenase/oxidase C-terminal" evidence="9">
    <location>
        <begin position="230"/>
        <end position="378"/>
    </location>
</feature>
<dbReference type="PANTHER" id="PTHR43884:SF41">
    <property type="entry name" value="ACYL-COA DEHYDROGENASE"/>
    <property type="match status" value="1"/>
</dbReference>
<dbReference type="EMBL" id="NPMS01000009">
    <property type="protein sequence ID" value="OZU87574.1"/>
    <property type="molecule type" value="Genomic_DNA"/>
</dbReference>
<dbReference type="InterPro" id="IPR009100">
    <property type="entry name" value="AcylCoA_DH/oxidase_NM_dom_sf"/>
</dbReference>
<evidence type="ECO:0000256" key="8">
    <source>
        <dbReference type="RuleBase" id="RU362125"/>
    </source>
</evidence>
<feature type="domain" description="Acyl-CoA oxidase/dehydrogenase middle" evidence="10">
    <location>
        <begin position="123"/>
        <end position="218"/>
    </location>
</feature>
<dbReference type="Gene3D" id="2.40.110.10">
    <property type="entry name" value="Butyryl-CoA Dehydrogenase, subunit A, domain 2"/>
    <property type="match status" value="1"/>
</dbReference>
<dbReference type="GO" id="GO:0003995">
    <property type="term" value="F:acyl-CoA dehydrogenase activity"/>
    <property type="evidence" value="ECO:0007669"/>
    <property type="project" value="InterPro"/>
</dbReference>
<gene>
    <name evidence="12" type="ORF">CIL03_15895</name>
</gene>
<reference evidence="12 13" key="1">
    <citation type="submission" date="2017-08" db="EMBL/GenBank/DDBJ databases">
        <title>Virgibacillus indicus sp. nov. and Virgibacillus profoundi sp. nov, two moderately halophilic bacteria isolated from marine sediment by using the Microfluidic Streak Plate.</title>
        <authorList>
            <person name="Xu B."/>
            <person name="Hu B."/>
            <person name="Wang J."/>
            <person name="Zhu Y."/>
            <person name="Huang L."/>
            <person name="Du W."/>
            <person name="Huang Y."/>
        </authorList>
    </citation>
    <scope>NUCLEOTIDE SEQUENCE [LARGE SCALE GENOMIC DNA]</scope>
    <source>
        <strain evidence="12 13">IO3-P2-C2</strain>
    </source>
</reference>
<keyword evidence="4 8" id="KW-0274">FAD</keyword>
<evidence type="ECO:0000256" key="2">
    <source>
        <dbReference type="ARBA" id="ARBA00009347"/>
    </source>
</evidence>
<dbReference type="Gene3D" id="1.20.140.10">
    <property type="entry name" value="Butyryl-CoA Dehydrogenase, subunit A, domain 3"/>
    <property type="match status" value="1"/>
</dbReference>
<dbReference type="Pfam" id="PF00441">
    <property type="entry name" value="Acyl-CoA_dh_1"/>
    <property type="match status" value="1"/>
</dbReference>
<comment type="cofactor">
    <cofactor evidence="1 8">
        <name>FAD</name>
        <dbReference type="ChEBI" id="CHEBI:57692"/>
    </cofactor>
</comment>
<evidence type="ECO:0000256" key="3">
    <source>
        <dbReference type="ARBA" id="ARBA00022630"/>
    </source>
</evidence>
<dbReference type="Gene3D" id="1.10.540.10">
    <property type="entry name" value="Acyl-CoA dehydrogenase/oxidase, N-terminal domain"/>
    <property type="match status" value="1"/>
</dbReference>
<dbReference type="InterPro" id="IPR046373">
    <property type="entry name" value="Acyl-CoA_Oxase/DH_mid-dom_sf"/>
</dbReference>
<accession>A0A265N7Y3</accession>
<dbReference type="SUPFAM" id="SSF56645">
    <property type="entry name" value="Acyl-CoA dehydrogenase NM domain-like"/>
    <property type="match status" value="1"/>
</dbReference>
<sequence length="380" mass="42046">MDTLLFDEDQLQVQYMLQKFAQKEIAPLAGKRDEEEYFDWGAFQKMAGNGLTGIPWPEEYGGTGMDYVAFINAIEELSKVCGATGSDLAIHTALASFPIYKFGTEEQKQTYLRELATGRKLGSFSLTEPGHGSNYQRLATRAVKDGEEYVLNGDKVFTSNAGPAGIYIVFALSDPDSEKEGLSAFIVEKGTKGFTIGKPERKMGIRGHAVASLHFEDCRIPAENLLGSEGQGYKIARQTLYGGRLAMSAQALGIAEGAYQLGLEYVKSREQFGKHLSDFQTIRFKLADMAMQIEASRLLVYQAAMLQTKGMDFSTESAMCKAFVSEMAMKLTTDAVQLFGGYGYTRDYPVERMMRDAKITQIYTGTVEMQRIEIADKILG</sequence>
<dbReference type="PROSITE" id="PS00073">
    <property type="entry name" value="ACYL_COA_DH_2"/>
    <property type="match status" value="1"/>
</dbReference>
<dbReference type="Pfam" id="PF02770">
    <property type="entry name" value="Acyl-CoA_dh_M"/>
    <property type="match status" value="1"/>
</dbReference>
<evidence type="ECO:0000256" key="7">
    <source>
        <dbReference type="ARBA" id="ARBA00067585"/>
    </source>
</evidence>
<dbReference type="RefSeq" id="WP_094886876.1">
    <property type="nucleotide sequence ID" value="NZ_NPMS01000009.1"/>
</dbReference>
<dbReference type="InterPro" id="IPR006089">
    <property type="entry name" value="Acyl-CoA_DH_CS"/>
</dbReference>
<name>A0A265N7Y3_9BACI</name>
<dbReference type="Pfam" id="PF02771">
    <property type="entry name" value="Acyl-CoA_dh_N"/>
    <property type="match status" value="1"/>
</dbReference>
<dbReference type="InterPro" id="IPR036250">
    <property type="entry name" value="AcylCo_DH-like_C"/>
</dbReference>
<dbReference type="InterPro" id="IPR013786">
    <property type="entry name" value="AcylCoA_DH/ox_N"/>
</dbReference>
<evidence type="ECO:0000256" key="5">
    <source>
        <dbReference type="ARBA" id="ARBA00023002"/>
    </source>
</evidence>
<evidence type="ECO:0000259" key="9">
    <source>
        <dbReference type="Pfam" id="PF00441"/>
    </source>
</evidence>
<dbReference type="SUPFAM" id="SSF47203">
    <property type="entry name" value="Acyl-CoA dehydrogenase C-terminal domain-like"/>
    <property type="match status" value="1"/>
</dbReference>
<evidence type="ECO:0000256" key="6">
    <source>
        <dbReference type="ARBA" id="ARBA00052546"/>
    </source>
</evidence>
<organism evidence="12 13">
    <name type="scientific">Virgibacillus indicus</name>
    <dbReference type="NCBI Taxonomy" id="2024554"/>
    <lineage>
        <taxon>Bacteria</taxon>
        <taxon>Bacillati</taxon>
        <taxon>Bacillota</taxon>
        <taxon>Bacilli</taxon>
        <taxon>Bacillales</taxon>
        <taxon>Bacillaceae</taxon>
        <taxon>Virgibacillus</taxon>
    </lineage>
</organism>
<dbReference type="InterPro" id="IPR009075">
    <property type="entry name" value="AcylCo_DH/oxidase_C"/>
</dbReference>
<proteinExistence type="inferred from homology"/>
<evidence type="ECO:0000256" key="4">
    <source>
        <dbReference type="ARBA" id="ARBA00022827"/>
    </source>
</evidence>
<dbReference type="FunFam" id="1.10.540.10:FF:000002">
    <property type="entry name" value="Acyl-CoA dehydrogenase FadE19"/>
    <property type="match status" value="1"/>
</dbReference>
<comment type="caution">
    <text evidence="12">The sequence shown here is derived from an EMBL/GenBank/DDBJ whole genome shotgun (WGS) entry which is preliminary data.</text>
</comment>
<comment type="similarity">
    <text evidence="2 8">Belongs to the acyl-CoA dehydrogenase family.</text>
</comment>
<dbReference type="PANTHER" id="PTHR43884">
    <property type="entry name" value="ACYL-COA DEHYDROGENASE"/>
    <property type="match status" value="1"/>
</dbReference>
<dbReference type="Proteomes" id="UP000216498">
    <property type="component" value="Unassembled WGS sequence"/>
</dbReference>
<protein>
    <recommendedName>
        <fullName evidence="7">Acyl-CoA dehydrogenase</fullName>
    </recommendedName>
</protein>
<dbReference type="GO" id="GO:0050660">
    <property type="term" value="F:flavin adenine dinucleotide binding"/>
    <property type="evidence" value="ECO:0007669"/>
    <property type="project" value="InterPro"/>
</dbReference>
<evidence type="ECO:0000313" key="13">
    <source>
        <dbReference type="Proteomes" id="UP000216498"/>
    </source>
</evidence>
<dbReference type="AlphaFoldDB" id="A0A265N7Y3"/>
<keyword evidence="3 8" id="KW-0285">Flavoprotein</keyword>
<comment type="catalytic activity">
    <reaction evidence="6">
        <text>a 2,3-saturated acyl-CoA + A = a 2,3-dehydroacyl-CoA + AH2</text>
        <dbReference type="Rhea" id="RHEA:48608"/>
        <dbReference type="ChEBI" id="CHEBI:13193"/>
        <dbReference type="ChEBI" id="CHEBI:17499"/>
        <dbReference type="ChEBI" id="CHEBI:60015"/>
        <dbReference type="ChEBI" id="CHEBI:65111"/>
    </reaction>
</comment>
<dbReference type="FunFam" id="1.20.140.10:FF:000004">
    <property type="entry name" value="Acyl-CoA dehydrogenase FadE25"/>
    <property type="match status" value="1"/>
</dbReference>
<evidence type="ECO:0000259" key="11">
    <source>
        <dbReference type="Pfam" id="PF02771"/>
    </source>
</evidence>